<dbReference type="EMBL" id="JAHRIQ010049455">
    <property type="protein sequence ID" value="MEQ2237664.1"/>
    <property type="molecule type" value="Genomic_DNA"/>
</dbReference>
<gene>
    <name evidence="1" type="ORF">ILYODFUR_025452</name>
</gene>
<sequence>MKGSVASSGIALKWTYFEHVTVSCLLCTSPVCVGENGMPSSCTFNDRWLENARYKTWFKRRPNPQAGSCNICIKDLQLFMMGESMLSSG</sequence>
<reference evidence="1 2" key="1">
    <citation type="submission" date="2021-06" db="EMBL/GenBank/DDBJ databases">
        <authorList>
            <person name="Palmer J.M."/>
        </authorList>
    </citation>
    <scope>NUCLEOTIDE SEQUENCE [LARGE SCALE GENOMIC DNA]</scope>
    <source>
        <strain evidence="2">if_2019</strain>
        <tissue evidence="1">Muscle</tissue>
    </source>
</reference>
<protein>
    <submittedName>
        <fullName evidence="1">Uncharacterized protein</fullName>
    </submittedName>
</protein>
<evidence type="ECO:0000313" key="2">
    <source>
        <dbReference type="Proteomes" id="UP001482620"/>
    </source>
</evidence>
<accession>A0ABV0TXL8</accession>
<name>A0ABV0TXL8_9TELE</name>
<keyword evidence="2" id="KW-1185">Reference proteome</keyword>
<evidence type="ECO:0000313" key="1">
    <source>
        <dbReference type="EMBL" id="MEQ2237664.1"/>
    </source>
</evidence>
<organism evidence="1 2">
    <name type="scientific">Ilyodon furcidens</name>
    <name type="common">goldbreast splitfin</name>
    <dbReference type="NCBI Taxonomy" id="33524"/>
    <lineage>
        <taxon>Eukaryota</taxon>
        <taxon>Metazoa</taxon>
        <taxon>Chordata</taxon>
        <taxon>Craniata</taxon>
        <taxon>Vertebrata</taxon>
        <taxon>Euteleostomi</taxon>
        <taxon>Actinopterygii</taxon>
        <taxon>Neopterygii</taxon>
        <taxon>Teleostei</taxon>
        <taxon>Neoteleostei</taxon>
        <taxon>Acanthomorphata</taxon>
        <taxon>Ovalentaria</taxon>
        <taxon>Atherinomorphae</taxon>
        <taxon>Cyprinodontiformes</taxon>
        <taxon>Goodeidae</taxon>
        <taxon>Ilyodon</taxon>
    </lineage>
</organism>
<proteinExistence type="predicted"/>
<comment type="caution">
    <text evidence="1">The sequence shown here is derived from an EMBL/GenBank/DDBJ whole genome shotgun (WGS) entry which is preliminary data.</text>
</comment>
<dbReference type="Proteomes" id="UP001482620">
    <property type="component" value="Unassembled WGS sequence"/>
</dbReference>